<feature type="domain" description="Potassium channel" evidence="4">
    <location>
        <begin position="17"/>
        <end position="77"/>
    </location>
</feature>
<evidence type="ECO:0000259" key="4">
    <source>
        <dbReference type="Pfam" id="PF07885"/>
    </source>
</evidence>
<sequence length="353" mass="39087">MRDLRNRIRFALVGLLILIGLHVAAMMAFEGLSLGEAVWLTFTTITTTGYGDLSAKTPAGRAATIVLIYLSGIFLLTQAGGAFFEFRILRRERKRRGEWRWGMRDHIVFVNAPADEPGDYLRRLLDQLHRSHANFATVPSLILTEAFPDGLPPDLEDDPLIVQLKGRFDDPAALEAAGVDDARVLVILAEQEGERLSDSRTFDIIHRLRERGIKARIIAECVDDLNRERLRKAGASAIVRPLRGYPEMIVRAIVAPGTEWIIERLFSSEGDECLRFDVKVDGVAWADIVTAVLIQNFGTPVGYADAQGTPHSNPPPHTAVVAGALFVLVDETQRPTSAALQKLLDELAHRRTA</sequence>
<evidence type="ECO:0000256" key="1">
    <source>
        <dbReference type="ARBA" id="ARBA00004651"/>
    </source>
</evidence>
<dbReference type="GO" id="GO:0006813">
    <property type="term" value="P:potassium ion transport"/>
    <property type="evidence" value="ECO:0007669"/>
    <property type="project" value="InterPro"/>
</dbReference>
<dbReference type="EMBL" id="BSPL01000013">
    <property type="protein sequence ID" value="GLS70079.1"/>
    <property type="molecule type" value="Genomic_DNA"/>
</dbReference>
<dbReference type="SUPFAM" id="SSF51735">
    <property type="entry name" value="NAD(P)-binding Rossmann-fold domains"/>
    <property type="match status" value="1"/>
</dbReference>
<dbReference type="InterPro" id="IPR013099">
    <property type="entry name" value="K_chnl_dom"/>
</dbReference>
<gene>
    <name evidence="5" type="ORF">GCM10007890_20920</name>
</gene>
<comment type="subcellular location">
    <subcellularLocation>
        <location evidence="1">Cell membrane</location>
        <topology evidence="1">Multi-pass membrane protein</topology>
    </subcellularLocation>
</comment>
<keyword evidence="5" id="KW-0407">Ion channel</keyword>
<keyword evidence="2" id="KW-1133">Transmembrane helix</keyword>
<evidence type="ECO:0000313" key="5">
    <source>
        <dbReference type="EMBL" id="GLS70079.1"/>
    </source>
</evidence>
<dbReference type="GO" id="GO:0005886">
    <property type="term" value="C:plasma membrane"/>
    <property type="evidence" value="ECO:0007669"/>
    <property type="project" value="UniProtKB-SubCell"/>
</dbReference>
<reference evidence="6" key="1">
    <citation type="journal article" date="2019" name="Int. J. Syst. Evol. Microbiol.">
        <title>The Global Catalogue of Microorganisms (GCM) 10K type strain sequencing project: providing services to taxonomists for standard genome sequencing and annotation.</title>
        <authorList>
            <consortium name="The Broad Institute Genomics Platform"/>
            <consortium name="The Broad Institute Genome Sequencing Center for Infectious Disease"/>
            <person name="Wu L."/>
            <person name="Ma J."/>
        </authorList>
    </citation>
    <scope>NUCLEOTIDE SEQUENCE [LARGE SCALE GENOMIC DNA]</scope>
    <source>
        <strain evidence="6">NBRC 103632</strain>
    </source>
</reference>
<evidence type="ECO:0000256" key="2">
    <source>
        <dbReference type="SAM" id="Phobius"/>
    </source>
</evidence>
<keyword evidence="5" id="KW-0813">Transport</keyword>
<dbReference type="PANTHER" id="PTHR43833">
    <property type="entry name" value="POTASSIUM CHANNEL PROTEIN 2-RELATED-RELATED"/>
    <property type="match status" value="1"/>
</dbReference>
<dbReference type="AlphaFoldDB" id="A0AA37TAV7"/>
<comment type="caution">
    <text evidence="5">The sequence shown here is derived from an EMBL/GenBank/DDBJ whole genome shotgun (WGS) entry which is preliminary data.</text>
</comment>
<dbReference type="Proteomes" id="UP001157440">
    <property type="component" value="Unassembled WGS sequence"/>
</dbReference>
<protein>
    <submittedName>
        <fullName evidence="5">Potassium channel protein</fullName>
    </submittedName>
</protein>
<dbReference type="InterPro" id="IPR050721">
    <property type="entry name" value="Trk_Ktr_HKT_K-transport"/>
</dbReference>
<dbReference type="InterPro" id="IPR003148">
    <property type="entry name" value="RCK_N"/>
</dbReference>
<dbReference type="Gene3D" id="1.10.287.70">
    <property type="match status" value="1"/>
</dbReference>
<dbReference type="InterPro" id="IPR036291">
    <property type="entry name" value="NAD(P)-bd_dom_sf"/>
</dbReference>
<keyword evidence="2" id="KW-0812">Transmembrane</keyword>
<keyword evidence="5" id="KW-0406">Ion transport</keyword>
<organism evidence="5 6">
    <name type="scientific">Methylobacterium tardum</name>
    <dbReference type="NCBI Taxonomy" id="374432"/>
    <lineage>
        <taxon>Bacteria</taxon>
        <taxon>Pseudomonadati</taxon>
        <taxon>Pseudomonadota</taxon>
        <taxon>Alphaproteobacteria</taxon>
        <taxon>Hyphomicrobiales</taxon>
        <taxon>Methylobacteriaceae</taxon>
        <taxon>Methylobacterium</taxon>
    </lineage>
</organism>
<dbReference type="RefSeq" id="WP_284201530.1">
    <property type="nucleotide sequence ID" value="NZ_BSPL01000013.1"/>
</dbReference>
<evidence type="ECO:0000259" key="3">
    <source>
        <dbReference type="Pfam" id="PF02254"/>
    </source>
</evidence>
<keyword evidence="6" id="KW-1185">Reference proteome</keyword>
<dbReference type="Pfam" id="PF07885">
    <property type="entry name" value="Ion_trans_2"/>
    <property type="match status" value="1"/>
</dbReference>
<feature type="domain" description="RCK N-terminal" evidence="3">
    <location>
        <begin position="165"/>
        <end position="241"/>
    </location>
</feature>
<evidence type="ECO:0000313" key="6">
    <source>
        <dbReference type="Proteomes" id="UP001157440"/>
    </source>
</evidence>
<dbReference type="SUPFAM" id="SSF81324">
    <property type="entry name" value="Voltage-gated potassium channels"/>
    <property type="match status" value="1"/>
</dbReference>
<accession>A0AA37TAV7</accession>
<dbReference type="Gene3D" id="3.40.50.720">
    <property type="entry name" value="NAD(P)-binding Rossmann-like Domain"/>
    <property type="match status" value="1"/>
</dbReference>
<name>A0AA37TAV7_9HYPH</name>
<dbReference type="GO" id="GO:0034220">
    <property type="term" value="P:monoatomic ion transmembrane transport"/>
    <property type="evidence" value="ECO:0007669"/>
    <property type="project" value="UniProtKB-KW"/>
</dbReference>
<dbReference type="Pfam" id="PF02254">
    <property type="entry name" value="TrkA_N"/>
    <property type="match status" value="1"/>
</dbReference>
<proteinExistence type="predicted"/>
<dbReference type="PANTHER" id="PTHR43833:SF9">
    <property type="entry name" value="POTASSIUM CHANNEL PROTEIN YUGO-RELATED"/>
    <property type="match status" value="1"/>
</dbReference>
<keyword evidence="2" id="KW-0472">Membrane</keyword>
<feature type="transmembrane region" description="Helical" evidence="2">
    <location>
        <begin position="59"/>
        <end position="86"/>
    </location>
</feature>